<dbReference type="PROSITE" id="PS00107">
    <property type="entry name" value="PROTEIN_KINASE_ATP"/>
    <property type="match status" value="1"/>
</dbReference>
<dbReference type="InterPro" id="IPR017441">
    <property type="entry name" value="Protein_kinase_ATP_BS"/>
</dbReference>
<keyword evidence="11" id="KW-0325">Glycoprotein</keyword>
<comment type="caution">
    <text evidence="17">The sequence shown here is derived from an EMBL/GenBank/DDBJ whole genome shotgun (WGS) entry which is preliminary data.</text>
</comment>
<dbReference type="CDD" id="cd14066">
    <property type="entry name" value="STKc_IRAK"/>
    <property type="match status" value="1"/>
</dbReference>
<keyword evidence="4 14" id="KW-0812">Transmembrane</keyword>
<evidence type="ECO:0000256" key="2">
    <source>
        <dbReference type="ARBA" id="ARBA00022527"/>
    </source>
</evidence>
<keyword evidence="18" id="KW-1185">Reference proteome</keyword>
<evidence type="ECO:0000256" key="7">
    <source>
        <dbReference type="ARBA" id="ARBA00022777"/>
    </source>
</evidence>
<feature type="chain" id="PRO_5042844823" description="Protein kinase domain-containing protein" evidence="15">
    <location>
        <begin position="22"/>
        <end position="958"/>
    </location>
</feature>
<evidence type="ECO:0000256" key="8">
    <source>
        <dbReference type="ARBA" id="ARBA00022840"/>
    </source>
</evidence>
<dbReference type="PANTHER" id="PTHR46008">
    <property type="entry name" value="LEAF RUST 10 DISEASE-RESISTANCE LOCUS RECEPTOR-LIKE PROTEIN KINASE-LIKE 1.4"/>
    <property type="match status" value="1"/>
</dbReference>
<evidence type="ECO:0000256" key="6">
    <source>
        <dbReference type="ARBA" id="ARBA00022741"/>
    </source>
</evidence>
<organism evidence="17 18">
    <name type="scientific">Citrus x changshan-huyou</name>
    <dbReference type="NCBI Taxonomy" id="2935761"/>
    <lineage>
        <taxon>Eukaryota</taxon>
        <taxon>Viridiplantae</taxon>
        <taxon>Streptophyta</taxon>
        <taxon>Embryophyta</taxon>
        <taxon>Tracheophyta</taxon>
        <taxon>Spermatophyta</taxon>
        <taxon>Magnoliopsida</taxon>
        <taxon>eudicotyledons</taxon>
        <taxon>Gunneridae</taxon>
        <taxon>Pentapetalae</taxon>
        <taxon>rosids</taxon>
        <taxon>malvids</taxon>
        <taxon>Sapindales</taxon>
        <taxon>Rutaceae</taxon>
        <taxon>Aurantioideae</taxon>
        <taxon>Citrus</taxon>
    </lineage>
</organism>
<dbReference type="GO" id="GO:0005886">
    <property type="term" value="C:plasma membrane"/>
    <property type="evidence" value="ECO:0007669"/>
    <property type="project" value="UniProtKB-ARBA"/>
</dbReference>
<keyword evidence="10 14" id="KW-0472">Membrane</keyword>
<keyword evidence="9 14" id="KW-1133">Transmembrane helix</keyword>
<feature type="region of interest" description="Disordered" evidence="13">
    <location>
        <begin position="899"/>
        <end position="923"/>
    </location>
</feature>
<feature type="compositionally biased region" description="Basic and acidic residues" evidence="13">
    <location>
        <begin position="899"/>
        <end position="912"/>
    </location>
</feature>
<evidence type="ECO:0000256" key="9">
    <source>
        <dbReference type="ARBA" id="ARBA00022989"/>
    </source>
</evidence>
<dbReference type="Pfam" id="PF00069">
    <property type="entry name" value="Pkinase"/>
    <property type="match status" value="1"/>
</dbReference>
<evidence type="ECO:0000313" key="18">
    <source>
        <dbReference type="Proteomes" id="UP001428341"/>
    </source>
</evidence>
<dbReference type="FunFam" id="1.10.510.10:FF:000161">
    <property type="entry name" value="Wall-associated receptor kinase-like 20"/>
    <property type="match status" value="1"/>
</dbReference>
<dbReference type="PROSITE" id="PS50011">
    <property type="entry name" value="PROTEIN_KINASE_DOM"/>
    <property type="match status" value="1"/>
</dbReference>
<dbReference type="SUPFAM" id="SSF56112">
    <property type="entry name" value="Protein kinase-like (PK-like)"/>
    <property type="match status" value="1"/>
</dbReference>
<dbReference type="Proteomes" id="UP001428341">
    <property type="component" value="Unassembled WGS sequence"/>
</dbReference>
<sequence length="958" mass="107989">MAHGCYLMFFILSYLLLLSLAEEQRRFNSSCPSFSCGKFRNINFPYSKRTHPECGFCLVDDCDKPVQKIQLGKDEPWLSVTSISQDRTVTLYDQVFQRHLDNRSCESFKNISLPSSPSISFEILSNLTLFKCPTILGNIPMSFNMSCDDSTIYYNHPDDDDLPSLPPHCSLIQLPVAVSKTRYASDLFGLLTGNFSLKVRPNWRARRQCIDCPSRGGGQCLINSKGYLQCSNRIVATDSYAVIASVPKDFGILMACYSFLVFFVISQLLLLSSAEEERELNKTCPPSFPPCGNLSQFIFPFTNQTHPECGLMVVDNCNEPVQRIRLGKAGPFYNILNIAQDVSITLEDQVFQSHLNERSCESFKNLSLPSSSSLSFEIKSNLSLFRCTHKLEKKLTSFNSTCNNSSFIYYNHPDEALPSILPPNCSLIQLPVNKTRKSGDLFNMLTSVFSLQVVVDRVCWECRWRWGQCQSDSEGNFQCAETRECNDCHKKRGCCHIDDKGNFRCVETRGCNDCHKKRGRCHIDDKGNFQCENERTGHEKSELKLGLGLGGGSIVLIALLSFWIVFYRKRQKYASANIHSGNNSSGPSSKSDLETGTVYFGVPIFSYSDLAEATNDFSREKELGDGGFGTVYYGKLKDGREVAVKRLYDNNYRRVEQFMNEVEILTRLRHKNLVSLFGCTSRYSQGLLLVYEFVPNGTLADQLHGDRAKHGLLTWPIRMNIAIETASALAYLHASDIIHRDVKTNNILLDSNFCVKVADFGLSRLFPLDVTHVSTAPQGTPGYVDPEYHQCYQLTDKSDVYSFGVVLIELISSMPAVDMNRHRHEINLANLAINKIQKCAFDELIDPCLGFESDEEVKRMTTSVAELAFLCLQQNKELRPSMEEVLAELQRIKSGKSKFEIHEEKQDDREGIKCTQPPPSPPYCDEDSLLKNMRLPSSPISVTEKWVSISSTTPNASG</sequence>
<comment type="subcellular location">
    <subcellularLocation>
        <location evidence="1">Membrane</location>
        <topology evidence="1">Single-pass membrane protein</topology>
    </subcellularLocation>
</comment>
<evidence type="ECO:0000256" key="3">
    <source>
        <dbReference type="ARBA" id="ARBA00022679"/>
    </source>
</evidence>
<proteinExistence type="predicted"/>
<dbReference type="InterPro" id="IPR011009">
    <property type="entry name" value="Kinase-like_dom_sf"/>
</dbReference>
<dbReference type="Gene3D" id="1.10.510.10">
    <property type="entry name" value="Transferase(Phosphotransferase) domain 1"/>
    <property type="match status" value="1"/>
</dbReference>
<dbReference type="PANTHER" id="PTHR46008:SF2">
    <property type="entry name" value="LEAF RUST 10 DISEASE-RESISTANCE LOCUS RECEPTOR-LIKE PROTEIN KINASE-LIKE 1.4"/>
    <property type="match status" value="1"/>
</dbReference>
<evidence type="ECO:0000256" key="15">
    <source>
        <dbReference type="SAM" id="SignalP"/>
    </source>
</evidence>
<reference evidence="17 18" key="1">
    <citation type="submission" date="2024-05" db="EMBL/GenBank/DDBJ databases">
        <title>Haplotype-resolved chromosome-level genome assembly of Huyou (Citrus changshanensis).</title>
        <authorList>
            <person name="Miao C."/>
            <person name="Chen W."/>
            <person name="Wu Y."/>
            <person name="Wang L."/>
            <person name="Zhao S."/>
            <person name="Grierson D."/>
            <person name="Xu C."/>
            <person name="Chen K."/>
        </authorList>
    </citation>
    <scope>NUCLEOTIDE SEQUENCE [LARGE SCALE GENOMIC DNA]</scope>
    <source>
        <strain evidence="17">01-14</strain>
        <tissue evidence="17">Leaf</tissue>
    </source>
</reference>
<dbReference type="InterPro" id="IPR008271">
    <property type="entry name" value="Ser/Thr_kinase_AS"/>
</dbReference>
<keyword evidence="3" id="KW-0808">Transferase</keyword>
<dbReference type="AlphaFoldDB" id="A0AAP0QY38"/>
<evidence type="ECO:0000256" key="12">
    <source>
        <dbReference type="PROSITE-ProRule" id="PRU10141"/>
    </source>
</evidence>
<evidence type="ECO:0000256" key="4">
    <source>
        <dbReference type="ARBA" id="ARBA00022692"/>
    </source>
</evidence>
<feature type="signal peptide" evidence="15">
    <location>
        <begin position="1"/>
        <end position="21"/>
    </location>
</feature>
<protein>
    <recommendedName>
        <fullName evidence="16">Protein kinase domain-containing protein</fullName>
    </recommendedName>
</protein>
<feature type="transmembrane region" description="Helical" evidence="14">
    <location>
        <begin position="545"/>
        <end position="566"/>
    </location>
</feature>
<keyword evidence="5 15" id="KW-0732">Signal</keyword>
<evidence type="ECO:0000256" key="1">
    <source>
        <dbReference type="ARBA" id="ARBA00004167"/>
    </source>
</evidence>
<evidence type="ECO:0000256" key="10">
    <source>
        <dbReference type="ARBA" id="ARBA00023136"/>
    </source>
</evidence>
<gene>
    <name evidence="17" type="ORF">WN944_011639</name>
</gene>
<dbReference type="PROSITE" id="PS00108">
    <property type="entry name" value="PROTEIN_KINASE_ST"/>
    <property type="match status" value="1"/>
</dbReference>
<evidence type="ECO:0000256" key="11">
    <source>
        <dbReference type="ARBA" id="ARBA00023180"/>
    </source>
</evidence>
<evidence type="ECO:0000256" key="5">
    <source>
        <dbReference type="ARBA" id="ARBA00022729"/>
    </source>
</evidence>
<dbReference type="EMBL" id="JBCGBO010000002">
    <property type="protein sequence ID" value="KAK9223197.1"/>
    <property type="molecule type" value="Genomic_DNA"/>
</dbReference>
<keyword evidence="2" id="KW-0723">Serine/threonine-protein kinase</keyword>
<feature type="binding site" evidence="12">
    <location>
        <position position="645"/>
    </location>
    <ligand>
        <name>ATP</name>
        <dbReference type="ChEBI" id="CHEBI:30616"/>
    </ligand>
</feature>
<dbReference type="GO" id="GO:0005524">
    <property type="term" value="F:ATP binding"/>
    <property type="evidence" value="ECO:0007669"/>
    <property type="project" value="UniProtKB-UniRule"/>
</dbReference>
<keyword evidence="6 12" id="KW-0547">Nucleotide-binding</keyword>
<name>A0AAP0QY38_9ROSI</name>
<dbReference type="InterPro" id="IPR000719">
    <property type="entry name" value="Prot_kinase_dom"/>
</dbReference>
<keyword evidence="7" id="KW-0418">Kinase</keyword>
<dbReference type="SMART" id="SM00220">
    <property type="entry name" value="S_TKc"/>
    <property type="match status" value="1"/>
</dbReference>
<feature type="transmembrane region" description="Helical" evidence="14">
    <location>
        <begin position="250"/>
        <end position="271"/>
    </location>
</feature>
<dbReference type="Gene3D" id="3.30.200.20">
    <property type="entry name" value="Phosphorylase Kinase, domain 1"/>
    <property type="match status" value="1"/>
</dbReference>
<keyword evidence="8 12" id="KW-0067">ATP-binding</keyword>
<accession>A0AAP0QY38</accession>
<evidence type="ECO:0000313" key="17">
    <source>
        <dbReference type="EMBL" id="KAK9223197.1"/>
    </source>
</evidence>
<evidence type="ECO:0000259" key="16">
    <source>
        <dbReference type="PROSITE" id="PS50011"/>
    </source>
</evidence>
<evidence type="ECO:0000256" key="13">
    <source>
        <dbReference type="SAM" id="MobiDB-lite"/>
    </source>
</evidence>
<dbReference type="GO" id="GO:0004674">
    <property type="term" value="F:protein serine/threonine kinase activity"/>
    <property type="evidence" value="ECO:0007669"/>
    <property type="project" value="UniProtKB-KW"/>
</dbReference>
<feature type="domain" description="Protein kinase" evidence="16">
    <location>
        <begin position="617"/>
        <end position="892"/>
    </location>
</feature>
<evidence type="ECO:0000256" key="14">
    <source>
        <dbReference type="SAM" id="Phobius"/>
    </source>
</evidence>